<dbReference type="InParanoid" id="A0A3P7DE28"/>
<name>A0A3P7DE28_WUCBA</name>
<dbReference type="EMBL" id="UYWW01000264">
    <property type="protein sequence ID" value="VDM07921.1"/>
    <property type="molecule type" value="Genomic_DNA"/>
</dbReference>
<organism evidence="2 3">
    <name type="scientific">Wuchereria bancrofti</name>
    <dbReference type="NCBI Taxonomy" id="6293"/>
    <lineage>
        <taxon>Eukaryota</taxon>
        <taxon>Metazoa</taxon>
        <taxon>Ecdysozoa</taxon>
        <taxon>Nematoda</taxon>
        <taxon>Chromadorea</taxon>
        <taxon>Rhabditida</taxon>
        <taxon>Spirurina</taxon>
        <taxon>Spiruromorpha</taxon>
        <taxon>Filarioidea</taxon>
        <taxon>Onchocercidae</taxon>
        <taxon>Wuchereria</taxon>
    </lineage>
</organism>
<keyword evidence="3" id="KW-1185">Reference proteome</keyword>
<gene>
    <name evidence="2" type="ORF">WBA_LOCUS1307</name>
</gene>
<accession>A0A3P7DE28</accession>
<dbReference type="Proteomes" id="UP000270924">
    <property type="component" value="Unassembled WGS sequence"/>
</dbReference>
<feature type="compositionally biased region" description="Polar residues" evidence="1">
    <location>
        <begin position="1"/>
        <end position="17"/>
    </location>
</feature>
<reference evidence="2 3" key="1">
    <citation type="submission" date="2018-11" db="EMBL/GenBank/DDBJ databases">
        <authorList>
            <consortium name="Pathogen Informatics"/>
        </authorList>
    </citation>
    <scope>NUCLEOTIDE SEQUENCE [LARGE SCALE GENOMIC DNA]</scope>
</reference>
<dbReference type="AlphaFoldDB" id="A0A3P7DE28"/>
<protein>
    <submittedName>
        <fullName evidence="2">Uncharacterized protein</fullName>
    </submittedName>
</protein>
<evidence type="ECO:0000313" key="3">
    <source>
        <dbReference type="Proteomes" id="UP000270924"/>
    </source>
</evidence>
<evidence type="ECO:0000256" key="1">
    <source>
        <dbReference type="SAM" id="MobiDB-lite"/>
    </source>
</evidence>
<feature type="region of interest" description="Disordered" evidence="1">
    <location>
        <begin position="1"/>
        <end position="23"/>
    </location>
</feature>
<evidence type="ECO:0000313" key="2">
    <source>
        <dbReference type="EMBL" id="VDM07921.1"/>
    </source>
</evidence>
<proteinExistence type="predicted"/>
<sequence>MSLNVENNFDKMNSTDPLNVGGNIQRIQEDTPRKVDTFMQYELNGIKELSFVKILFLEFEAVKALFLCIVEFEL</sequence>